<evidence type="ECO:0000256" key="9">
    <source>
        <dbReference type="ARBA" id="ARBA00023242"/>
    </source>
</evidence>
<evidence type="ECO:0000256" key="5">
    <source>
        <dbReference type="ARBA" id="ARBA00022553"/>
    </source>
</evidence>
<dbReference type="GO" id="GO:0005739">
    <property type="term" value="C:mitochondrion"/>
    <property type="evidence" value="ECO:0007669"/>
    <property type="project" value="UniProtKB-SubCell"/>
</dbReference>
<evidence type="ECO:0000256" key="11">
    <source>
        <dbReference type="ARBA" id="ARBA00033378"/>
    </source>
</evidence>
<comment type="subcellular location">
    <subcellularLocation>
        <location evidence="2">Mitochondrion</location>
    </subcellularLocation>
    <subcellularLocation>
        <location evidence="1">Nucleus</location>
    </subcellularLocation>
</comment>
<comment type="function">
    <text evidence="12">Non-catalytic component of the NSL histone acetyltransferase complex, a multiprotein complex that mediates histone H4 acetylation at 'Lys-5'- and 'Lys-8' (H4K5ac and H4K8ac) at transcription start sites and promotes transcription initiation. Required for NSL complex stability and for transcription of intraciliary transport genes in both ciliated and non-ciliated cells by regulating histone H4 acetylation at 'Lys-5'- and 'Lys-12' (H4K5ac and H4K12ac). This is necessary for cilium assembly in ciliated cells and for organization of the microtubule cytoskeleton in non-ciliated cells. Required within the NSL complex to maintain nuclear architecture stability by promoting KAT8-mediated acetylation of lamin LMNA.</text>
</comment>
<comment type="caution">
    <text evidence="16">The sequence shown here is derived from an EMBL/GenBank/DDBJ whole genome shotgun (WGS) entry which is preliminary data.</text>
</comment>
<sequence length="559" mass="63517">MYTIAVFMQSCDLILVKDTTRGEKPKKSHTQQNTKYRNGNDGSNCKYAKEKFAALVTGKGTTKRLQTTRRCSEYCPSSVWCILDGMEKGGSERQNTNQERKKSKSFYPSNHRSTASKSRSHLDSTVLILRGSTPKQHCIVVPFYGSSSLTRMQTEDTSIKIKSRPLQTEMEYAAAAALRAELEIELQNKKQCSYKPYECTQLTLDGHKYCLKHILQDKNSPFKQCSFVYTSNGKRCQLPAPRGDKKDYGYCNEHALKATLARNKQNSKYPPPNTAEVLLYSLSHYVKKPRNRTVSSSTHQSDDGNQVIVDDNVESRLTKSLDPFGKHANVYTAEEITLVTRDKLIRLQSLYIEQYRHLQHMLKRETEKISALSKTRKGNMLLHDLRAKITDGVVPKGHNYSKCLFTEGGVKCGERTLPLARHCRKHILEDPNQVLFRSCGKVNGDVECNTIEAIFDDSTCRLHVEVPPLRSYSQPRKDSESDFEESAEASQYPLQFSENVKTELIGYSLPPEIPKMETLPSLLFEETQDIVDSSHLQSDAMYDDGVDSIFHKTFRNLAT</sequence>
<keyword evidence="8" id="KW-0496">Mitochondrion</keyword>
<evidence type="ECO:0000256" key="8">
    <source>
        <dbReference type="ARBA" id="ARBA00023128"/>
    </source>
</evidence>
<feature type="domain" description="KANL2-like probable zinc-finger" evidence="15">
    <location>
        <begin position="192"/>
        <end position="255"/>
    </location>
</feature>
<keyword evidence="5" id="KW-0597">Phosphoprotein</keyword>
<comment type="subunit">
    <text evidence="13">Component of the NSL complex at least composed of KAT8/MOF, KANSL1, KANSL2, KANSL3, MCRS1, PHF20, OGT1/OGT, WDR5 and HCFC1.</text>
</comment>
<gene>
    <name evidence="16" type="ORF">NQ318_003855</name>
</gene>
<feature type="domain" description="KANL2-like probable zinc-finger" evidence="15">
    <location>
        <begin position="409"/>
        <end position="463"/>
    </location>
</feature>
<feature type="region of interest" description="Disordered" evidence="14">
    <location>
        <begin position="471"/>
        <end position="490"/>
    </location>
</feature>
<keyword evidence="9" id="KW-0539">Nucleus</keyword>
<evidence type="ECO:0000256" key="10">
    <source>
        <dbReference type="ARBA" id="ARBA00032947"/>
    </source>
</evidence>
<feature type="region of interest" description="Disordered" evidence="14">
    <location>
        <begin position="90"/>
        <end position="121"/>
    </location>
</feature>
<dbReference type="EMBL" id="JAPWTK010000009">
    <property type="protein sequence ID" value="KAJ8960136.1"/>
    <property type="molecule type" value="Genomic_DNA"/>
</dbReference>
<feature type="compositionally biased region" description="Polar residues" evidence="14">
    <location>
        <begin position="30"/>
        <end position="42"/>
    </location>
</feature>
<evidence type="ECO:0000256" key="14">
    <source>
        <dbReference type="SAM" id="MobiDB-lite"/>
    </source>
</evidence>
<reference evidence="16" key="1">
    <citation type="journal article" date="2023" name="Insect Mol. Biol.">
        <title>Genome sequencing provides insights into the evolution of gene families encoding plant cell wall-degrading enzymes in longhorned beetles.</title>
        <authorList>
            <person name="Shin N.R."/>
            <person name="Okamura Y."/>
            <person name="Kirsch R."/>
            <person name="Pauchet Y."/>
        </authorList>
    </citation>
    <scope>NUCLEOTIDE SEQUENCE</scope>
    <source>
        <strain evidence="16">AMC_N1</strain>
    </source>
</reference>
<dbReference type="GO" id="GO:0044545">
    <property type="term" value="C:NSL complex"/>
    <property type="evidence" value="ECO:0007669"/>
    <property type="project" value="TreeGrafter"/>
</dbReference>
<dbReference type="GO" id="GO:0005634">
    <property type="term" value="C:nucleus"/>
    <property type="evidence" value="ECO:0007669"/>
    <property type="project" value="UniProtKB-SubCell"/>
</dbReference>
<keyword evidence="4" id="KW-1017">Isopeptide bond</keyword>
<keyword evidence="7" id="KW-0156">Chromatin regulator</keyword>
<evidence type="ECO:0000256" key="1">
    <source>
        <dbReference type="ARBA" id="ARBA00004123"/>
    </source>
</evidence>
<evidence type="ECO:0000259" key="15">
    <source>
        <dbReference type="Pfam" id="PF13891"/>
    </source>
</evidence>
<protein>
    <recommendedName>
        <fullName evidence="3">KAT8 regulatory NSL complex subunit 2</fullName>
    </recommendedName>
    <alternativeName>
        <fullName evidence="11">NSL complex protein NSL2</fullName>
    </alternativeName>
    <alternativeName>
        <fullName evidence="10">Non-specific lethal 2 homolog</fullName>
    </alternativeName>
</protein>
<feature type="region of interest" description="Disordered" evidence="14">
    <location>
        <begin position="22"/>
        <end position="42"/>
    </location>
</feature>
<evidence type="ECO:0000313" key="17">
    <source>
        <dbReference type="Proteomes" id="UP001162162"/>
    </source>
</evidence>
<organism evidence="16 17">
    <name type="scientific">Aromia moschata</name>
    <dbReference type="NCBI Taxonomy" id="1265417"/>
    <lineage>
        <taxon>Eukaryota</taxon>
        <taxon>Metazoa</taxon>
        <taxon>Ecdysozoa</taxon>
        <taxon>Arthropoda</taxon>
        <taxon>Hexapoda</taxon>
        <taxon>Insecta</taxon>
        <taxon>Pterygota</taxon>
        <taxon>Neoptera</taxon>
        <taxon>Endopterygota</taxon>
        <taxon>Coleoptera</taxon>
        <taxon>Polyphaga</taxon>
        <taxon>Cucujiformia</taxon>
        <taxon>Chrysomeloidea</taxon>
        <taxon>Cerambycidae</taxon>
        <taxon>Cerambycinae</taxon>
        <taxon>Callichromatini</taxon>
        <taxon>Aromia</taxon>
    </lineage>
</organism>
<evidence type="ECO:0000313" key="16">
    <source>
        <dbReference type="EMBL" id="KAJ8960136.1"/>
    </source>
</evidence>
<dbReference type="InterPro" id="IPR025927">
    <property type="entry name" value="Znf_KANL2-like"/>
</dbReference>
<dbReference type="GO" id="GO:0006325">
    <property type="term" value="P:chromatin organization"/>
    <property type="evidence" value="ECO:0007669"/>
    <property type="project" value="UniProtKB-KW"/>
</dbReference>
<accession>A0AAV8Z934</accession>
<proteinExistence type="predicted"/>
<dbReference type="Pfam" id="PF13891">
    <property type="entry name" value="zf-C3HC3H_KANSL2"/>
    <property type="match status" value="2"/>
</dbReference>
<dbReference type="InterPro" id="IPR026316">
    <property type="entry name" value="NSL2"/>
</dbReference>
<evidence type="ECO:0000256" key="4">
    <source>
        <dbReference type="ARBA" id="ARBA00022499"/>
    </source>
</evidence>
<evidence type="ECO:0000256" key="13">
    <source>
        <dbReference type="ARBA" id="ARBA00093543"/>
    </source>
</evidence>
<name>A0AAV8Z934_9CUCU</name>
<dbReference type="AlphaFoldDB" id="A0AAV8Z934"/>
<keyword evidence="17" id="KW-1185">Reference proteome</keyword>
<feature type="compositionally biased region" description="Polar residues" evidence="14">
    <location>
        <begin position="106"/>
        <end position="117"/>
    </location>
</feature>
<evidence type="ECO:0000256" key="6">
    <source>
        <dbReference type="ARBA" id="ARBA00022843"/>
    </source>
</evidence>
<dbReference type="PANTHER" id="PTHR13453:SF1">
    <property type="entry name" value="KAT8 REGULATORY NSL COMPLEX SUBUNIT 2"/>
    <property type="match status" value="1"/>
</dbReference>
<dbReference type="PANTHER" id="PTHR13453">
    <property type="entry name" value="KAT8 REGULATORY NSL COMPLEX SUBUNIT 2"/>
    <property type="match status" value="1"/>
</dbReference>
<evidence type="ECO:0000256" key="3">
    <source>
        <dbReference type="ARBA" id="ARBA00015508"/>
    </source>
</evidence>
<evidence type="ECO:0000256" key="2">
    <source>
        <dbReference type="ARBA" id="ARBA00004173"/>
    </source>
</evidence>
<evidence type="ECO:0000256" key="12">
    <source>
        <dbReference type="ARBA" id="ARBA00093359"/>
    </source>
</evidence>
<evidence type="ECO:0000256" key="7">
    <source>
        <dbReference type="ARBA" id="ARBA00022853"/>
    </source>
</evidence>
<dbReference type="Proteomes" id="UP001162162">
    <property type="component" value="Unassembled WGS sequence"/>
</dbReference>
<keyword evidence="6" id="KW-0832">Ubl conjugation</keyword>